<feature type="binding site" evidence="3">
    <location>
        <position position="108"/>
    </location>
    <ligand>
        <name>Zn(2+)</name>
        <dbReference type="ChEBI" id="CHEBI:29105"/>
        <label>2</label>
    </ligand>
</feature>
<feature type="binding site" evidence="3">
    <location>
        <position position="210"/>
    </location>
    <ligand>
        <name>Zn(2+)</name>
        <dbReference type="ChEBI" id="CHEBI:29105"/>
        <label>1</label>
    </ligand>
</feature>
<feature type="binding site" evidence="3">
    <location>
        <position position="143"/>
    </location>
    <ligand>
        <name>Zn(2+)</name>
        <dbReference type="ChEBI" id="CHEBI:29105"/>
        <label>2</label>
    </ligand>
</feature>
<dbReference type="STRING" id="46914.JP75_02050"/>
<comment type="similarity">
    <text evidence="1">Belongs to the peptidase M20 family.</text>
</comment>
<dbReference type="AlphaFoldDB" id="A0A087M7T3"/>
<dbReference type="Gene3D" id="3.30.70.360">
    <property type="match status" value="1"/>
</dbReference>
<keyword evidence="3" id="KW-0479">Metal-binding</keyword>
<proteinExistence type="inferred from homology"/>
<dbReference type="PANTHER" id="PTHR32494:SF5">
    <property type="entry name" value="ALLANTOATE AMIDOHYDROLASE"/>
    <property type="match status" value="1"/>
</dbReference>
<keyword evidence="3" id="KW-0862">Zinc</keyword>
<evidence type="ECO:0000256" key="2">
    <source>
        <dbReference type="ARBA" id="ARBA00022801"/>
    </source>
</evidence>
<dbReference type="PANTHER" id="PTHR32494">
    <property type="entry name" value="ALLANTOATE DEIMINASE-RELATED"/>
    <property type="match status" value="1"/>
</dbReference>
<keyword evidence="5" id="KW-1185">Reference proteome</keyword>
<accession>A0A087M7T3</accession>
<dbReference type="Pfam" id="PF01546">
    <property type="entry name" value="Peptidase_M20"/>
    <property type="match status" value="1"/>
</dbReference>
<dbReference type="SUPFAM" id="SSF53187">
    <property type="entry name" value="Zn-dependent exopeptidases"/>
    <property type="match status" value="1"/>
</dbReference>
<dbReference type="GO" id="GO:0046872">
    <property type="term" value="F:metal ion binding"/>
    <property type="evidence" value="ECO:0007669"/>
    <property type="project" value="UniProtKB-KW"/>
</dbReference>
<dbReference type="Gene3D" id="3.40.630.10">
    <property type="entry name" value="Zn peptidases"/>
    <property type="match status" value="1"/>
</dbReference>
<evidence type="ECO:0000313" key="5">
    <source>
        <dbReference type="Proteomes" id="UP000028981"/>
    </source>
</evidence>
<sequence>MSARARSTVDMPIHASAAVSWETAYAEALFADIGRDSADAAGVSRPAYSDIESRTIAYLARCAEAEGLVTEYDPGRNLIISLPEHRNADRYVLLGSHVDSVPQGGNFDGLSGVIAGLICLVRARRQNVVPAVPVKVIALRGEESSWFGPCYAGSKALLGQLEAGEAAARHRGDGRTLLEHMASVGVDTAKVARREPLIDPRRILTYLELHIEQGPLLVESGLPAAVVTGIRGNFRHRRIACIGEAGHSGAVPRAFRHDPVLAMASLLNDLDRHWIDVLDHGGDLAVTVGTVATDPEVSVLSRIPDRVEFSLDVRSQDVGVLDDTRDWLEQALSDVGRSRQVVFELDRELSTAPALCAPEVVAGLSAAQLRAGQAVFTMASGGGHDAAVFANAGIPTGMVFVRNVGGSHNPNEQMDVADLIAGTDILCGYIGVPA</sequence>
<feature type="binding site" evidence="3">
    <location>
        <position position="108"/>
    </location>
    <ligand>
        <name>Zn(2+)</name>
        <dbReference type="ChEBI" id="CHEBI:29105"/>
        <label>1</label>
    </ligand>
</feature>
<dbReference type="SUPFAM" id="SSF55031">
    <property type="entry name" value="Bacterial exopeptidase dimerisation domain"/>
    <property type="match status" value="1"/>
</dbReference>
<feature type="binding site" evidence="3">
    <location>
        <position position="97"/>
    </location>
    <ligand>
        <name>Zn(2+)</name>
        <dbReference type="ChEBI" id="CHEBI:29105"/>
        <label>1</label>
    </ligand>
</feature>
<evidence type="ECO:0000313" key="4">
    <source>
        <dbReference type="EMBL" id="KFL32936.1"/>
    </source>
</evidence>
<dbReference type="InterPro" id="IPR036264">
    <property type="entry name" value="Bact_exopeptidase_dim_dom"/>
</dbReference>
<dbReference type="Proteomes" id="UP000028981">
    <property type="component" value="Unassembled WGS sequence"/>
</dbReference>
<evidence type="ECO:0000256" key="1">
    <source>
        <dbReference type="ARBA" id="ARBA00006153"/>
    </source>
</evidence>
<dbReference type="NCBIfam" id="TIGR01879">
    <property type="entry name" value="hydantase"/>
    <property type="match status" value="1"/>
</dbReference>
<reference evidence="4 5" key="1">
    <citation type="submission" date="2014-08" db="EMBL/GenBank/DDBJ databases">
        <authorList>
            <person name="Hassan Y.I."/>
            <person name="Lepp D."/>
            <person name="Zhou T."/>
        </authorList>
    </citation>
    <scope>NUCLEOTIDE SEQUENCE [LARGE SCALE GENOMIC DNA]</scope>
    <source>
        <strain evidence="4 5">IFO13584</strain>
    </source>
</reference>
<dbReference type="GO" id="GO:0016813">
    <property type="term" value="F:hydrolase activity, acting on carbon-nitrogen (but not peptide) bonds, in linear amidines"/>
    <property type="evidence" value="ECO:0007669"/>
    <property type="project" value="InterPro"/>
</dbReference>
<gene>
    <name evidence="4" type="ORF">JP75_02050</name>
</gene>
<comment type="caution">
    <text evidence="4">The sequence shown here is derived from an EMBL/GenBank/DDBJ whole genome shotgun (WGS) entry which is preliminary data.</text>
</comment>
<name>A0A087M7T3_9HYPH</name>
<dbReference type="InterPro" id="IPR002933">
    <property type="entry name" value="Peptidase_M20"/>
</dbReference>
<comment type="cofactor">
    <cofactor evidence="3">
        <name>Zn(2+)</name>
        <dbReference type="ChEBI" id="CHEBI:29105"/>
    </cofactor>
    <text evidence="3">Binds 2 Zn(2+) ions per subunit.</text>
</comment>
<dbReference type="PIRSF" id="PIRSF001235">
    <property type="entry name" value="Amidase_carbamoylase"/>
    <property type="match status" value="1"/>
</dbReference>
<dbReference type="InterPro" id="IPR010158">
    <property type="entry name" value="Amidase_Cbmase"/>
</dbReference>
<evidence type="ECO:0000256" key="3">
    <source>
        <dbReference type="PIRSR" id="PIRSR001235-1"/>
    </source>
</evidence>
<protein>
    <submittedName>
        <fullName evidence="4">Allantoate amidohydrolase</fullName>
    </submittedName>
</protein>
<organism evidence="4 5">
    <name type="scientific">Devosia riboflavina</name>
    <dbReference type="NCBI Taxonomy" id="46914"/>
    <lineage>
        <taxon>Bacteria</taxon>
        <taxon>Pseudomonadati</taxon>
        <taxon>Pseudomonadota</taxon>
        <taxon>Alphaproteobacteria</taxon>
        <taxon>Hyphomicrobiales</taxon>
        <taxon>Devosiaceae</taxon>
        <taxon>Devosia</taxon>
    </lineage>
</organism>
<keyword evidence="2 4" id="KW-0378">Hydrolase</keyword>
<dbReference type="EMBL" id="JQGC01000001">
    <property type="protein sequence ID" value="KFL32936.1"/>
    <property type="molecule type" value="Genomic_DNA"/>
</dbReference>
<feature type="binding site" evidence="3">
    <location>
        <position position="408"/>
    </location>
    <ligand>
        <name>Zn(2+)</name>
        <dbReference type="ChEBI" id="CHEBI:29105"/>
        <label>2</label>
    </ligand>
</feature>